<dbReference type="AlphaFoldDB" id="A0A8J9ZCH1"/>
<dbReference type="Proteomes" id="UP000838412">
    <property type="component" value="Chromosome 19"/>
</dbReference>
<accession>A0A8J9ZCH1</accession>
<feature type="compositionally biased region" description="Polar residues" evidence="2">
    <location>
        <begin position="244"/>
        <end position="263"/>
    </location>
</feature>
<dbReference type="PANTHER" id="PTHR21844:SF2">
    <property type="entry name" value="PROLINE-RICH AKT1 SUBSTRATE 1"/>
    <property type="match status" value="1"/>
</dbReference>
<dbReference type="GO" id="GO:0032007">
    <property type="term" value="P:negative regulation of TOR signaling"/>
    <property type="evidence" value="ECO:0007669"/>
    <property type="project" value="InterPro"/>
</dbReference>
<proteinExistence type="predicted"/>
<gene>
    <name evidence="3" type="primary">AKT1S1</name>
    <name evidence="3" type="ORF">BLAG_LOCUS12208</name>
</gene>
<reference evidence="3" key="1">
    <citation type="submission" date="2022-01" db="EMBL/GenBank/DDBJ databases">
        <authorList>
            <person name="Braso-Vives M."/>
        </authorList>
    </citation>
    <scope>NUCLEOTIDE SEQUENCE</scope>
</reference>
<dbReference type="OrthoDB" id="9992964at2759"/>
<dbReference type="PANTHER" id="PTHR21844">
    <property type="entry name" value="AKT1 SUBSTRATE 1 PROTEIN"/>
    <property type="match status" value="1"/>
</dbReference>
<feature type="region of interest" description="Disordered" evidence="2">
    <location>
        <begin position="315"/>
        <end position="345"/>
    </location>
</feature>
<evidence type="ECO:0000256" key="2">
    <source>
        <dbReference type="SAM" id="MobiDB-lite"/>
    </source>
</evidence>
<keyword evidence="4" id="KW-1185">Reference proteome</keyword>
<evidence type="ECO:0000256" key="1">
    <source>
        <dbReference type="SAM" id="Coils"/>
    </source>
</evidence>
<evidence type="ECO:0000313" key="4">
    <source>
        <dbReference type="Proteomes" id="UP000838412"/>
    </source>
</evidence>
<sequence length="436" mass="47802">MRLTCRCLNVSVEIRETKLDSADNSDPLRSPPHTDVFRPAEAAEATLGLAGVTVKYPFLTEGTTAGEWKVLQCLNCGLKTHACRDDESTGAVLVSRKMQTSPPSSPAGDQSADFSPAFQLVLSGADWPDFHTGAADTDGMSEPTRPEVLDSCSADRQEVHSRLSHYLQQQKARMEEAIRRVTEEQQRQYEELERRAVSDETRLLGVLHAVGQRKLEARQTATAVQPESGTKSSTDVPSTAPERQATTEASTQKIAPSETTAKKTTVKPHRPPVFKVPGAVRKGQVRRSKPSPDYTDNLPWASNTDADILFEVDDITPQPTAPDSMDKAPAETSTSVRVEEKPVEDYHTTVSELSAVPDLDHRLYASSLPVDMPFMTRARIAHVPEEDTGFSSSIQDPEQIVASMKALAISVQEDGTQMFGDLPRPRVNTGDLLARW</sequence>
<dbReference type="GO" id="GO:0005737">
    <property type="term" value="C:cytoplasm"/>
    <property type="evidence" value="ECO:0007669"/>
    <property type="project" value="TreeGrafter"/>
</dbReference>
<name>A0A8J9ZCH1_BRALA</name>
<evidence type="ECO:0000313" key="3">
    <source>
        <dbReference type="EMBL" id="CAH1252008.1"/>
    </source>
</evidence>
<keyword evidence="1" id="KW-0175">Coiled coil</keyword>
<feature type="region of interest" description="Disordered" evidence="2">
    <location>
        <begin position="216"/>
        <end position="301"/>
    </location>
</feature>
<protein>
    <submittedName>
        <fullName evidence="3">AKT1S1 protein</fullName>
    </submittedName>
</protein>
<feature type="coiled-coil region" evidence="1">
    <location>
        <begin position="167"/>
        <end position="202"/>
    </location>
</feature>
<dbReference type="InterPro" id="IPR026682">
    <property type="entry name" value="AKT1S1"/>
</dbReference>
<organism evidence="3 4">
    <name type="scientific">Branchiostoma lanceolatum</name>
    <name type="common">Common lancelet</name>
    <name type="synonym">Amphioxus lanceolatum</name>
    <dbReference type="NCBI Taxonomy" id="7740"/>
    <lineage>
        <taxon>Eukaryota</taxon>
        <taxon>Metazoa</taxon>
        <taxon>Chordata</taxon>
        <taxon>Cephalochordata</taxon>
        <taxon>Leptocardii</taxon>
        <taxon>Amphioxiformes</taxon>
        <taxon>Branchiostomatidae</taxon>
        <taxon>Branchiostoma</taxon>
    </lineage>
</organism>
<dbReference type="GO" id="GO:0048011">
    <property type="term" value="P:neurotrophin TRK receptor signaling pathway"/>
    <property type="evidence" value="ECO:0007669"/>
    <property type="project" value="InterPro"/>
</dbReference>
<feature type="compositionally biased region" description="Polar residues" evidence="2">
    <location>
        <begin position="219"/>
        <end position="237"/>
    </location>
</feature>
<dbReference type="EMBL" id="OV696704">
    <property type="protein sequence ID" value="CAH1252008.1"/>
    <property type="molecule type" value="Genomic_DNA"/>
</dbReference>
<dbReference type="Pfam" id="PF15798">
    <property type="entry name" value="PRAS"/>
    <property type="match status" value="1"/>
</dbReference>